<gene>
    <name evidence="1" type="ORF">H7F53_17315</name>
</gene>
<dbReference type="Proteomes" id="UP000551327">
    <property type="component" value="Unassembled WGS sequence"/>
</dbReference>
<evidence type="ECO:0000313" key="1">
    <source>
        <dbReference type="EMBL" id="MBC2670917.1"/>
    </source>
</evidence>
<evidence type="ECO:0000313" key="2">
    <source>
        <dbReference type="Proteomes" id="UP000551327"/>
    </source>
</evidence>
<dbReference type="AlphaFoldDB" id="A0A7X1KRM8"/>
<keyword evidence="2" id="KW-1185">Reference proteome</keyword>
<proteinExistence type="predicted"/>
<dbReference type="RefSeq" id="WP_185680772.1">
    <property type="nucleotide sequence ID" value="NZ_JACLAX010000036.1"/>
</dbReference>
<comment type="caution">
    <text evidence="1">The sequence shown here is derived from an EMBL/GenBank/DDBJ whole genome shotgun (WGS) entry which is preliminary data.</text>
</comment>
<accession>A0A7X1KRM8</accession>
<protein>
    <submittedName>
        <fullName evidence="1">Phage tail assembly chaperone</fullName>
    </submittedName>
</protein>
<dbReference type="EMBL" id="JACLAX010000036">
    <property type="protein sequence ID" value="MBC2670917.1"/>
    <property type="molecule type" value="Genomic_DNA"/>
</dbReference>
<name>A0A7X1KRM8_9SPHN</name>
<organism evidence="1 2">
    <name type="scientific">Novosphingobium piscinae</name>
    <dbReference type="NCBI Taxonomy" id="1507448"/>
    <lineage>
        <taxon>Bacteria</taxon>
        <taxon>Pseudomonadati</taxon>
        <taxon>Pseudomonadota</taxon>
        <taxon>Alphaproteobacteria</taxon>
        <taxon>Sphingomonadales</taxon>
        <taxon>Sphingomonadaceae</taxon>
        <taxon>Novosphingobium</taxon>
    </lineage>
</organism>
<dbReference type="Pfam" id="PF09550">
    <property type="entry name" value="Phage_TAC_6"/>
    <property type="match status" value="1"/>
</dbReference>
<sequence>MTGPFGAGAVRLAGLAGRWFGWRPDEFWAATPAELAPLLAPPGAAADPALTRAECERLMERHDD</sequence>
<reference evidence="1 2" key="1">
    <citation type="submission" date="2020-08" db="EMBL/GenBank/DDBJ databases">
        <title>The genome sequence of type strain Novosphingobium piscinae KCTC 42194.</title>
        <authorList>
            <person name="Liu Y."/>
        </authorList>
    </citation>
    <scope>NUCLEOTIDE SEQUENCE [LARGE SCALE GENOMIC DNA]</scope>
    <source>
        <strain evidence="1 2">KCTC 42194</strain>
    </source>
</reference>
<dbReference type="InterPro" id="IPR019056">
    <property type="entry name" value="Phage_TAC_6"/>
</dbReference>